<name>A0A1G2P478_9BACT</name>
<dbReference type="STRING" id="1802333.A3G03_00275"/>
<reference evidence="2 3" key="1">
    <citation type="journal article" date="2016" name="Nat. Commun.">
        <title>Thousands of microbial genomes shed light on interconnected biogeochemical processes in an aquifer system.</title>
        <authorList>
            <person name="Anantharaman K."/>
            <person name="Brown C.T."/>
            <person name="Hug L.A."/>
            <person name="Sharon I."/>
            <person name="Castelle C.J."/>
            <person name="Probst A.J."/>
            <person name="Thomas B.C."/>
            <person name="Singh A."/>
            <person name="Wilkins M.J."/>
            <person name="Karaoz U."/>
            <person name="Brodie E.L."/>
            <person name="Williams K.H."/>
            <person name="Hubbard S.S."/>
            <person name="Banfield J.F."/>
        </authorList>
    </citation>
    <scope>NUCLEOTIDE SEQUENCE [LARGE SCALE GENOMIC DNA]</scope>
</reference>
<proteinExistence type="predicted"/>
<evidence type="ECO:0000313" key="3">
    <source>
        <dbReference type="Proteomes" id="UP000176355"/>
    </source>
</evidence>
<organism evidence="2 3">
    <name type="scientific">Candidatus Taylorbacteria bacterium RIFCSPLOWO2_12_FULL_44_15c</name>
    <dbReference type="NCBI Taxonomy" id="1802333"/>
    <lineage>
        <taxon>Bacteria</taxon>
        <taxon>Candidatus Tayloriibacteriota</taxon>
    </lineage>
</organism>
<gene>
    <name evidence="2" type="ORF">A3G03_00275</name>
</gene>
<keyword evidence="1" id="KW-1133">Transmembrane helix</keyword>
<dbReference type="InterPro" id="IPR043993">
    <property type="entry name" value="T4SS_pilin"/>
</dbReference>
<feature type="transmembrane region" description="Helical" evidence="1">
    <location>
        <begin position="27"/>
        <end position="50"/>
    </location>
</feature>
<keyword evidence="1" id="KW-0472">Membrane</keyword>
<evidence type="ECO:0000313" key="2">
    <source>
        <dbReference type="EMBL" id="OHA43144.1"/>
    </source>
</evidence>
<protein>
    <submittedName>
        <fullName evidence="2">Uncharacterized protein</fullName>
    </submittedName>
</protein>
<dbReference type="Proteomes" id="UP000176355">
    <property type="component" value="Unassembled WGS sequence"/>
</dbReference>
<dbReference type="Pfam" id="PF18895">
    <property type="entry name" value="T4SS_pilin"/>
    <property type="match status" value="1"/>
</dbReference>
<comment type="caution">
    <text evidence="2">The sequence shown here is derived from an EMBL/GenBank/DDBJ whole genome shotgun (WGS) entry which is preliminary data.</text>
</comment>
<evidence type="ECO:0000256" key="1">
    <source>
        <dbReference type="SAM" id="Phobius"/>
    </source>
</evidence>
<sequence>MKNLLAAVPQSVTDIINKIEDNVVNPILLLLFAVALLVFIWGAFTYIVHADDSTKRSEGGKGMIYGVIGMFIMFSVFGIINLIAATVQGL</sequence>
<dbReference type="EMBL" id="MHSL01000031">
    <property type="protein sequence ID" value="OHA43144.1"/>
    <property type="molecule type" value="Genomic_DNA"/>
</dbReference>
<dbReference type="AlphaFoldDB" id="A0A1G2P478"/>
<accession>A0A1G2P478</accession>
<keyword evidence="1" id="KW-0812">Transmembrane</keyword>
<feature type="transmembrane region" description="Helical" evidence="1">
    <location>
        <begin position="62"/>
        <end position="84"/>
    </location>
</feature>